<reference evidence="2 3" key="2">
    <citation type="journal article" date="2013" name="PLoS Genet.">
        <title>Comparative genome structure, secondary metabolite, and effector coding capacity across Cochliobolus pathogens.</title>
        <authorList>
            <person name="Condon B.J."/>
            <person name="Leng Y."/>
            <person name="Wu D."/>
            <person name="Bushley K.E."/>
            <person name="Ohm R.A."/>
            <person name="Otillar R."/>
            <person name="Martin J."/>
            <person name="Schackwitz W."/>
            <person name="Grimwood J."/>
            <person name="MohdZainudin N."/>
            <person name="Xue C."/>
            <person name="Wang R."/>
            <person name="Manning V.A."/>
            <person name="Dhillon B."/>
            <person name="Tu Z.J."/>
            <person name="Steffenson B.J."/>
            <person name="Salamov A."/>
            <person name="Sun H."/>
            <person name="Lowry S."/>
            <person name="LaButti K."/>
            <person name="Han J."/>
            <person name="Copeland A."/>
            <person name="Lindquist E."/>
            <person name="Barry K."/>
            <person name="Schmutz J."/>
            <person name="Baker S.E."/>
            <person name="Ciuffetti L.M."/>
            <person name="Grigoriev I.V."/>
            <person name="Zhong S."/>
            <person name="Turgeon B.G."/>
        </authorList>
    </citation>
    <scope>NUCLEOTIDE SEQUENCE [LARGE SCALE GENOMIC DNA]</scope>
    <source>
        <strain evidence="3">28A</strain>
    </source>
</reference>
<feature type="region of interest" description="Disordered" evidence="1">
    <location>
        <begin position="1"/>
        <end position="147"/>
    </location>
</feature>
<dbReference type="AlphaFoldDB" id="R0IMC8"/>
<sequence length="380" mass="42804">MPYSLRSGNKLKRPARYRDESDDKVDSSTHPTSGNRDTDSQSQNDSLTDSMESASTANSTPPPSSFTPPAFSFTPPSPLFTHPTVVAPAATTNSSNLSNTSHPPPLQHPKMANTKIVKANPRRTDEHRETEPDDPPPAGNHTKNPNKISRRNRALALTPKFAFPKPAAFPSLPTDAPPPSQPESAATDQSSVHSMKELFEAIESQDQARVAAIKQSIDRMYRESENEWYAELRKRWSPDEVEEIVTFESLWYSVRNTIIEEIQADFTDIYHGSPFYPAQRILNLEMEKLVAIMKENMEVWTTEDEIPKYFQQYRRRHPDAIIDPDEPPPAEVVRAIRFLRQQSLPGSLLGEWHILPPVEVFRPPVMAEYPSKGPATVGKQ</sequence>
<dbReference type="EMBL" id="KB908604">
    <property type="protein sequence ID" value="EOA86150.1"/>
    <property type="molecule type" value="Genomic_DNA"/>
</dbReference>
<protein>
    <submittedName>
        <fullName evidence="2">Uncharacterized protein</fullName>
    </submittedName>
</protein>
<reference evidence="2 3" key="1">
    <citation type="journal article" date="2012" name="PLoS Pathog.">
        <title>Diverse lifestyles and strategies of plant pathogenesis encoded in the genomes of eighteen Dothideomycetes fungi.</title>
        <authorList>
            <person name="Ohm R.A."/>
            <person name="Feau N."/>
            <person name="Henrissat B."/>
            <person name="Schoch C.L."/>
            <person name="Horwitz B.A."/>
            <person name="Barry K.W."/>
            <person name="Condon B.J."/>
            <person name="Copeland A.C."/>
            <person name="Dhillon B."/>
            <person name="Glaser F."/>
            <person name="Hesse C.N."/>
            <person name="Kosti I."/>
            <person name="LaButti K."/>
            <person name="Lindquist E.A."/>
            <person name="Lucas S."/>
            <person name="Salamov A.A."/>
            <person name="Bradshaw R.E."/>
            <person name="Ciuffetti L."/>
            <person name="Hamelin R.C."/>
            <person name="Kema G.H.J."/>
            <person name="Lawrence C."/>
            <person name="Scott J.A."/>
            <person name="Spatafora J.W."/>
            <person name="Turgeon B.G."/>
            <person name="de Wit P.J.G.M."/>
            <person name="Zhong S."/>
            <person name="Goodwin S.B."/>
            <person name="Grigoriev I.V."/>
        </authorList>
    </citation>
    <scope>NUCLEOTIDE SEQUENCE [LARGE SCALE GENOMIC DNA]</scope>
    <source>
        <strain evidence="3">28A</strain>
    </source>
</reference>
<proteinExistence type="predicted"/>
<dbReference type="GeneID" id="19403254"/>
<feature type="compositionally biased region" description="Polar residues" evidence="1">
    <location>
        <begin position="182"/>
        <end position="192"/>
    </location>
</feature>
<dbReference type="HOGENOM" id="CLU_727936_0_0_1"/>
<keyword evidence="3" id="KW-1185">Reference proteome</keyword>
<evidence type="ECO:0000313" key="3">
    <source>
        <dbReference type="Proteomes" id="UP000016935"/>
    </source>
</evidence>
<dbReference type="OrthoDB" id="3801597at2759"/>
<dbReference type="RefSeq" id="XP_008026084.1">
    <property type="nucleotide sequence ID" value="XM_008027893.1"/>
</dbReference>
<feature type="region of interest" description="Disordered" evidence="1">
    <location>
        <begin position="166"/>
        <end position="192"/>
    </location>
</feature>
<dbReference type="Proteomes" id="UP000016935">
    <property type="component" value="Unassembled WGS sequence"/>
</dbReference>
<gene>
    <name evidence="2" type="ORF">SETTUDRAFT_28548</name>
</gene>
<feature type="compositionally biased region" description="Low complexity" evidence="1">
    <location>
        <begin position="67"/>
        <end position="101"/>
    </location>
</feature>
<feature type="compositionally biased region" description="Basic and acidic residues" evidence="1">
    <location>
        <begin position="16"/>
        <end position="27"/>
    </location>
</feature>
<feature type="compositionally biased region" description="Polar residues" evidence="1">
    <location>
        <begin position="28"/>
        <end position="52"/>
    </location>
</feature>
<accession>R0IMC8</accession>
<evidence type="ECO:0000256" key="1">
    <source>
        <dbReference type="SAM" id="MobiDB-lite"/>
    </source>
</evidence>
<evidence type="ECO:0000313" key="2">
    <source>
        <dbReference type="EMBL" id="EOA86150.1"/>
    </source>
</evidence>
<name>R0IMC8_EXST2</name>
<dbReference type="eggNOG" id="ENOG502R7UW">
    <property type="taxonomic scope" value="Eukaryota"/>
</dbReference>
<organism evidence="2 3">
    <name type="scientific">Exserohilum turcicum (strain 28A)</name>
    <name type="common">Northern leaf blight fungus</name>
    <name type="synonym">Setosphaeria turcica</name>
    <dbReference type="NCBI Taxonomy" id="671987"/>
    <lineage>
        <taxon>Eukaryota</taxon>
        <taxon>Fungi</taxon>
        <taxon>Dikarya</taxon>
        <taxon>Ascomycota</taxon>
        <taxon>Pezizomycotina</taxon>
        <taxon>Dothideomycetes</taxon>
        <taxon>Pleosporomycetidae</taxon>
        <taxon>Pleosporales</taxon>
        <taxon>Pleosporineae</taxon>
        <taxon>Pleosporaceae</taxon>
        <taxon>Exserohilum</taxon>
    </lineage>
</organism>